<keyword evidence="1" id="KW-0051">Antiviral defense</keyword>
<dbReference type="InterPro" id="IPR013422">
    <property type="entry name" value="CRISPR-assoc_prot_Cas5_N"/>
</dbReference>
<dbReference type="NCBIfam" id="TIGR02586">
    <property type="entry name" value="cas5_cmx5_devS"/>
    <property type="match status" value="1"/>
</dbReference>
<evidence type="ECO:0000256" key="1">
    <source>
        <dbReference type="ARBA" id="ARBA00023118"/>
    </source>
</evidence>
<gene>
    <name evidence="2" type="primary">cas5</name>
    <name evidence="2" type="ORF">ENP47_01130</name>
</gene>
<dbReference type="InterPro" id="IPR013415">
    <property type="entry name" value="Cas5_Cmx5_DevS"/>
</dbReference>
<dbReference type="NCBIfam" id="TIGR02593">
    <property type="entry name" value="CRISPR_cas5"/>
    <property type="match status" value="1"/>
</dbReference>
<protein>
    <submittedName>
        <fullName evidence="2">Type I-MYXAN CRISPR-associated protein Cas5/Cmx5/DevS</fullName>
    </submittedName>
</protein>
<sequence length="212" mass="23484">MTTSAYYLAAPITSFRSPWAREYFETLLAPPPATVYGALLSAVGEPNRLVHQGTELAIGLLSQPTRVRIFRTLWRVKDPRVPLGHGENRRPDFQELLVDVRLVIHIRTGADSHQPPLVDRLRSAVAQPASVERWGALALGESSHLVDELRPLRAAEVHLPVRWLVQDDRGSLALPVWVDHVGSAGTKFAQCKLAEGTAGNPPENAWFRIGRD</sequence>
<dbReference type="GO" id="GO:0051607">
    <property type="term" value="P:defense response to virus"/>
    <property type="evidence" value="ECO:0007669"/>
    <property type="project" value="UniProtKB-KW"/>
</dbReference>
<dbReference type="EMBL" id="DSJL01000001">
    <property type="protein sequence ID" value="HEF64209.1"/>
    <property type="molecule type" value="Genomic_DNA"/>
</dbReference>
<organism evidence="2">
    <name type="scientific">Thermomicrobium roseum</name>
    <dbReference type="NCBI Taxonomy" id="500"/>
    <lineage>
        <taxon>Bacteria</taxon>
        <taxon>Pseudomonadati</taxon>
        <taxon>Thermomicrobiota</taxon>
        <taxon>Thermomicrobia</taxon>
        <taxon>Thermomicrobiales</taxon>
        <taxon>Thermomicrobiaceae</taxon>
        <taxon>Thermomicrobium</taxon>
    </lineage>
</organism>
<dbReference type="AlphaFoldDB" id="A0A7C1JWI5"/>
<reference evidence="2" key="1">
    <citation type="journal article" date="2020" name="mSystems">
        <title>Genome- and Community-Level Interaction Insights into Carbon Utilization and Element Cycling Functions of Hydrothermarchaeota in Hydrothermal Sediment.</title>
        <authorList>
            <person name="Zhou Z."/>
            <person name="Liu Y."/>
            <person name="Xu W."/>
            <person name="Pan J."/>
            <person name="Luo Z.H."/>
            <person name="Li M."/>
        </authorList>
    </citation>
    <scope>NUCLEOTIDE SEQUENCE [LARGE SCALE GENOMIC DNA]</scope>
    <source>
        <strain evidence="2">SpSt-222</strain>
    </source>
</reference>
<name>A0A7C1JWI5_THERO</name>
<proteinExistence type="predicted"/>
<comment type="caution">
    <text evidence="2">The sequence shown here is derived from an EMBL/GenBank/DDBJ whole genome shotgun (WGS) entry which is preliminary data.</text>
</comment>
<evidence type="ECO:0000313" key="2">
    <source>
        <dbReference type="EMBL" id="HEF64209.1"/>
    </source>
</evidence>
<accession>A0A7C1JWI5</accession>